<dbReference type="Proteomes" id="UP001596039">
    <property type="component" value="Unassembled WGS sequence"/>
</dbReference>
<evidence type="ECO:0000256" key="4">
    <source>
        <dbReference type="ARBA" id="ARBA00022692"/>
    </source>
</evidence>
<feature type="transmembrane region" description="Helical" evidence="11">
    <location>
        <begin position="305"/>
        <end position="331"/>
    </location>
</feature>
<evidence type="ECO:0000259" key="12">
    <source>
        <dbReference type="Pfam" id="PF00999"/>
    </source>
</evidence>
<feature type="transmembrane region" description="Helical" evidence="11">
    <location>
        <begin position="111"/>
        <end position="131"/>
    </location>
</feature>
<organism evidence="13 14">
    <name type="scientific">Lysinimonas soli</name>
    <dbReference type="NCBI Taxonomy" id="1074233"/>
    <lineage>
        <taxon>Bacteria</taxon>
        <taxon>Bacillati</taxon>
        <taxon>Actinomycetota</taxon>
        <taxon>Actinomycetes</taxon>
        <taxon>Micrococcales</taxon>
        <taxon>Microbacteriaceae</taxon>
        <taxon>Lysinimonas</taxon>
    </lineage>
</organism>
<feature type="transmembrane region" description="Helical" evidence="11">
    <location>
        <begin position="274"/>
        <end position="293"/>
    </location>
</feature>
<feature type="region of interest" description="Disordered" evidence="10">
    <location>
        <begin position="368"/>
        <end position="394"/>
    </location>
</feature>
<feature type="transmembrane region" description="Helical" evidence="11">
    <location>
        <begin position="6"/>
        <end position="21"/>
    </location>
</feature>
<dbReference type="EMBL" id="JBHSMG010000006">
    <property type="protein sequence ID" value="MFC5503601.1"/>
    <property type="molecule type" value="Genomic_DNA"/>
</dbReference>
<evidence type="ECO:0000256" key="11">
    <source>
        <dbReference type="SAM" id="Phobius"/>
    </source>
</evidence>
<comment type="caution">
    <text evidence="13">The sequence shown here is derived from an EMBL/GenBank/DDBJ whole genome shotgun (WGS) entry which is preliminary data.</text>
</comment>
<keyword evidence="2" id="KW-0813">Transport</keyword>
<evidence type="ECO:0000256" key="10">
    <source>
        <dbReference type="SAM" id="MobiDB-lite"/>
    </source>
</evidence>
<evidence type="ECO:0000313" key="14">
    <source>
        <dbReference type="Proteomes" id="UP001596039"/>
    </source>
</evidence>
<feature type="transmembrane region" description="Helical" evidence="11">
    <location>
        <begin position="185"/>
        <end position="206"/>
    </location>
</feature>
<dbReference type="PANTHER" id="PTHR10110">
    <property type="entry name" value="SODIUM/HYDROGEN EXCHANGER"/>
    <property type="match status" value="1"/>
</dbReference>
<evidence type="ECO:0000256" key="7">
    <source>
        <dbReference type="ARBA" id="ARBA00023065"/>
    </source>
</evidence>
<feature type="domain" description="Cation/H+ exchanger transmembrane" evidence="12">
    <location>
        <begin position="12"/>
        <end position="352"/>
    </location>
</feature>
<feature type="domain" description="Cation/H+ exchanger transmembrane" evidence="12">
    <location>
        <begin position="415"/>
        <end position="473"/>
    </location>
</feature>
<feature type="compositionally biased region" description="Basic and acidic residues" evidence="10">
    <location>
        <begin position="382"/>
        <end position="394"/>
    </location>
</feature>
<feature type="transmembrane region" description="Helical" evidence="11">
    <location>
        <begin position="420"/>
        <end position="439"/>
    </location>
</feature>
<evidence type="ECO:0000256" key="3">
    <source>
        <dbReference type="ARBA" id="ARBA00022475"/>
    </source>
</evidence>
<evidence type="ECO:0000256" key="6">
    <source>
        <dbReference type="ARBA" id="ARBA00023053"/>
    </source>
</evidence>
<accession>A0ABW0NT35</accession>
<feature type="transmembrane region" description="Helical" evidence="11">
    <location>
        <begin position="26"/>
        <end position="42"/>
    </location>
</feature>
<keyword evidence="9" id="KW-0739">Sodium transport</keyword>
<proteinExistence type="predicted"/>
<comment type="subcellular location">
    <subcellularLocation>
        <location evidence="1">Cell membrane</location>
        <topology evidence="1">Multi-pass membrane protein</topology>
    </subcellularLocation>
</comment>
<dbReference type="Pfam" id="PF00999">
    <property type="entry name" value="Na_H_Exchanger"/>
    <property type="match status" value="2"/>
</dbReference>
<sequence>MDYSLVAVGGVVVVVAAAAFSKRLGIAAPLLLVVIGIGYSYIPGVPQIHVDPHVILAGVLPPLLYGAAVNVPLVDFRRNFGSITGLSVLLVLVSALVTGFVLFVILERLDLGAAIALGAVISPTDVVAATAIGKRLGLPPRLLSILEGEGLVNDATALVLLKSAVAAIGLTASSGFSPWGSVGSFAYSVVVALVVGIVVGFVTVLIRRRLNDPVLDTAISFAVPFIAFLPAEELKASGVIAVVAAGLYSGHYGPRFLSPQSRFSERFNWRTIQFVLENGVFLLMGAQLAGIVADVHVEELSADKAVYLGLLLAAILIVLRFVFVWPLLAVVRQGEARQELRVSQLTLLVDRLQGAAMGTARWARQVARGRASGGPGGASDAPGRRSQERAEKRRAGFVRQVERRRNDVAQLKSEGLSWRGGVVLGWAGMRGVVTLAAAQSLPTSTPYYEQLVLIAFTVAIVTLLLQGGTLPLVIRLVKIRGADRVADRHELATLLDEMSAAGLEVLESPDFELPGGGSVDPEIVERVRNDTLLATQSAWERAEHADADDGILKSPHQQYRALRHEVLAAERAVLLDARSRGAYASRIMERAQSLLDQEESRLEQLDSGGRTE</sequence>
<evidence type="ECO:0000256" key="5">
    <source>
        <dbReference type="ARBA" id="ARBA00022989"/>
    </source>
</evidence>
<keyword evidence="6" id="KW-0915">Sodium</keyword>
<feature type="transmembrane region" description="Helical" evidence="11">
    <location>
        <begin position="86"/>
        <end position="105"/>
    </location>
</feature>
<keyword evidence="3" id="KW-1003">Cell membrane</keyword>
<dbReference type="PANTHER" id="PTHR10110:SF86">
    <property type="entry name" value="SODIUM_HYDROGEN EXCHANGER 7"/>
    <property type="match status" value="1"/>
</dbReference>
<keyword evidence="4 11" id="KW-0812">Transmembrane</keyword>
<evidence type="ECO:0000313" key="13">
    <source>
        <dbReference type="EMBL" id="MFC5503601.1"/>
    </source>
</evidence>
<reference evidence="14" key="1">
    <citation type="journal article" date="2019" name="Int. J. Syst. Evol. Microbiol.">
        <title>The Global Catalogue of Microorganisms (GCM) 10K type strain sequencing project: providing services to taxonomists for standard genome sequencing and annotation.</title>
        <authorList>
            <consortium name="The Broad Institute Genomics Platform"/>
            <consortium name="The Broad Institute Genome Sequencing Center for Infectious Disease"/>
            <person name="Wu L."/>
            <person name="Ma J."/>
        </authorList>
    </citation>
    <scope>NUCLEOTIDE SEQUENCE [LARGE SCALE GENOMIC DNA]</scope>
    <source>
        <strain evidence="14">CGMCC 4.6997</strain>
    </source>
</reference>
<name>A0ABW0NT35_9MICO</name>
<keyword evidence="14" id="KW-1185">Reference proteome</keyword>
<feature type="transmembrane region" description="Helical" evidence="11">
    <location>
        <begin position="54"/>
        <end position="74"/>
    </location>
</feature>
<evidence type="ECO:0000256" key="2">
    <source>
        <dbReference type="ARBA" id="ARBA00022448"/>
    </source>
</evidence>
<evidence type="ECO:0000256" key="9">
    <source>
        <dbReference type="ARBA" id="ARBA00023201"/>
    </source>
</evidence>
<keyword evidence="5 11" id="KW-1133">Transmembrane helix</keyword>
<keyword evidence="7" id="KW-0406">Ion transport</keyword>
<dbReference type="InterPro" id="IPR018422">
    <property type="entry name" value="Cation/H_exchanger_CPA1"/>
</dbReference>
<dbReference type="InterPro" id="IPR006153">
    <property type="entry name" value="Cation/H_exchanger_TM"/>
</dbReference>
<evidence type="ECO:0000256" key="1">
    <source>
        <dbReference type="ARBA" id="ARBA00004651"/>
    </source>
</evidence>
<gene>
    <name evidence="13" type="ORF">ACFPJ4_15250</name>
</gene>
<dbReference type="RefSeq" id="WP_386741336.1">
    <property type="nucleotide sequence ID" value="NZ_JBHSMG010000006.1"/>
</dbReference>
<feature type="transmembrane region" description="Helical" evidence="11">
    <location>
        <begin position="451"/>
        <end position="474"/>
    </location>
</feature>
<evidence type="ECO:0000256" key="8">
    <source>
        <dbReference type="ARBA" id="ARBA00023136"/>
    </source>
</evidence>
<protein>
    <submittedName>
        <fullName evidence="13">Cation:proton antiporter</fullName>
    </submittedName>
</protein>
<dbReference type="Gene3D" id="6.10.140.1330">
    <property type="match status" value="1"/>
</dbReference>
<keyword evidence="8 11" id="KW-0472">Membrane</keyword>